<dbReference type="GO" id="GO:0006355">
    <property type="term" value="P:regulation of DNA-templated transcription"/>
    <property type="evidence" value="ECO:0007669"/>
    <property type="project" value="TreeGrafter"/>
</dbReference>
<feature type="region of interest" description="Disordered" evidence="6">
    <location>
        <begin position="201"/>
        <end position="227"/>
    </location>
</feature>
<gene>
    <name evidence="9" type="ORF">THRCLA_11517</name>
</gene>
<evidence type="ECO:0000256" key="3">
    <source>
        <dbReference type="ARBA" id="ARBA00023125"/>
    </source>
</evidence>
<evidence type="ECO:0000259" key="8">
    <source>
        <dbReference type="Pfam" id="PF09169"/>
    </source>
</evidence>
<evidence type="ECO:0000256" key="1">
    <source>
        <dbReference type="ARBA" id="ARBA00022737"/>
    </source>
</evidence>
<evidence type="ECO:0000256" key="4">
    <source>
        <dbReference type="ARBA" id="ARBA00023172"/>
    </source>
</evidence>
<dbReference type="PROSITE" id="PS50138">
    <property type="entry name" value="BRCA2_REPEAT"/>
    <property type="match status" value="1"/>
</dbReference>
<feature type="compositionally biased region" description="Basic and acidic residues" evidence="6">
    <location>
        <begin position="55"/>
        <end position="75"/>
    </location>
</feature>
<dbReference type="AlphaFoldDB" id="A0A1V9Y7J5"/>
<dbReference type="Proteomes" id="UP000243217">
    <property type="component" value="Unassembled WGS sequence"/>
</dbReference>
<dbReference type="SUPFAM" id="SSF50249">
    <property type="entry name" value="Nucleic acid-binding proteins"/>
    <property type="match status" value="2"/>
</dbReference>
<dbReference type="GO" id="GO:0000724">
    <property type="term" value="P:double-strand break repair via homologous recombination"/>
    <property type="evidence" value="ECO:0007669"/>
    <property type="project" value="InterPro"/>
</dbReference>
<feature type="region of interest" description="Disordered" evidence="6">
    <location>
        <begin position="517"/>
        <end position="545"/>
    </location>
</feature>
<dbReference type="SUPFAM" id="SSF81872">
    <property type="entry name" value="BRCA2 helical domain"/>
    <property type="match status" value="1"/>
</dbReference>
<dbReference type="OrthoDB" id="21095at2759"/>
<organism evidence="9 10">
    <name type="scientific">Thraustotheca clavata</name>
    <dbReference type="NCBI Taxonomy" id="74557"/>
    <lineage>
        <taxon>Eukaryota</taxon>
        <taxon>Sar</taxon>
        <taxon>Stramenopiles</taxon>
        <taxon>Oomycota</taxon>
        <taxon>Saprolegniomycetes</taxon>
        <taxon>Saprolegniales</taxon>
        <taxon>Achlyaceae</taxon>
        <taxon>Thraustotheca</taxon>
    </lineage>
</organism>
<evidence type="ECO:0000256" key="5">
    <source>
        <dbReference type="ARBA" id="ARBA00023204"/>
    </source>
</evidence>
<dbReference type="InterPro" id="IPR015525">
    <property type="entry name" value="BRCA2"/>
</dbReference>
<evidence type="ECO:0000259" key="7">
    <source>
        <dbReference type="Pfam" id="PF09103"/>
    </source>
</evidence>
<evidence type="ECO:0000313" key="10">
    <source>
        <dbReference type="Proteomes" id="UP000243217"/>
    </source>
</evidence>
<feature type="region of interest" description="Disordered" evidence="6">
    <location>
        <begin position="1"/>
        <end position="94"/>
    </location>
</feature>
<evidence type="ECO:0000256" key="2">
    <source>
        <dbReference type="ARBA" id="ARBA00022763"/>
    </source>
</evidence>
<feature type="compositionally biased region" description="Polar residues" evidence="6">
    <location>
        <begin position="201"/>
        <end position="216"/>
    </location>
</feature>
<dbReference type="InterPro" id="IPR015187">
    <property type="entry name" value="BRCA2_OB_1"/>
</dbReference>
<dbReference type="PANTHER" id="PTHR11289">
    <property type="entry name" value="BREAST CANCER TYPE 2 SUSCEPTIBILITY PROTEIN BRCA2"/>
    <property type="match status" value="1"/>
</dbReference>
<feature type="domain" description="BRCA2 OB1" evidence="7">
    <location>
        <begin position="689"/>
        <end position="801"/>
    </location>
</feature>
<feature type="compositionally biased region" description="Polar residues" evidence="6">
    <location>
        <begin position="434"/>
        <end position="443"/>
    </location>
</feature>
<dbReference type="InterPro" id="IPR002093">
    <property type="entry name" value="BRCA2_repeat"/>
</dbReference>
<feature type="compositionally biased region" description="Basic and acidic residues" evidence="6">
    <location>
        <begin position="13"/>
        <end position="31"/>
    </location>
</feature>
<evidence type="ECO:0008006" key="11">
    <source>
        <dbReference type="Google" id="ProtNLM"/>
    </source>
</evidence>
<protein>
    <recommendedName>
        <fullName evidence="11">BRCA2 OB1 domain-containing protein</fullName>
    </recommendedName>
</protein>
<dbReference type="EMBL" id="JNBS01004931">
    <property type="protein sequence ID" value="OQR81683.1"/>
    <property type="molecule type" value="Genomic_DNA"/>
</dbReference>
<evidence type="ECO:0000256" key="6">
    <source>
        <dbReference type="SAM" id="MobiDB-lite"/>
    </source>
</evidence>
<keyword evidence="2" id="KW-0227">DNA damage</keyword>
<feature type="domain" description="Breast cancer type 2 susceptibility protein helical" evidence="8">
    <location>
        <begin position="617"/>
        <end position="684"/>
    </location>
</feature>
<feature type="region of interest" description="Disordered" evidence="6">
    <location>
        <begin position="434"/>
        <end position="473"/>
    </location>
</feature>
<feature type="region of interest" description="Disordered" evidence="6">
    <location>
        <begin position="366"/>
        <end position="393"/>
    </location>
</feature>
<comment type="caution">
    <text evidence="9">The sequence shown here is derived from an EMBL/GenBank/DDBJ whole genome shotgun (WGS) entry which is preliminary data.</text>
</comment>
<dbReference type="InterPro" id="IPR036315">
    <property type="entry name" value="BRCA2_hlx_sf"/>
</dbReference>
<keyword evidence="1" id="KW-0677">Repeat</keyword>
<dbReference type="STRING" id="74557.A0A1V9Y7J5"/>
<proteinExistence type="predicted"/>
<evidence type="ECO:0000313" key="9">
    <source>
        <dbReference type="EMBL" id="OQR81683.1"/>
    </source>
</evidence>
<keyword evidence="4" id="KW-0233">DNA recombination</keyword>
<keyword evidence="3" id="KW-0238">DNA-binding</keyword>
<accession>A0A1V9Y7J5</accession>
<dbReference type="GO" id="GO:0003677">
    <property type="term" value="F:DNA binding"/>
    <property type="evidence" value="ECO:0007669"/>
    <property type="project" value="UniProtKB-KW"/>
</dbReference>
<keyword evidence="10" id="KW-1185">Reference proteome</keyword>
<dbReference type="InterPro" id="IPR015252">
    <property type="entry name" value="BRCA2_hlx"/>
</dbReference>
<dbReference type="PANTHER" id="PTHR11289:SF0">
    <property type="entry name" value="BREAST CANCER TYPE 2 SUSCEPTIBILITY PROTEIN"/>
    <property type="match status" value="1"/>
</dbReference>
<dbReference type="InterPro" id="IPR012340">
    <property type="entry name" value="NA-bd_OB-fold"/>
</dbReference>
<dbReference type="Pfam" id="PF09103">
    <property type="entry name" value="BRCA-2_OB1"/>
    <property type="match status" value="1"/>
</dbReference>
<keyword evidence="5" id="KW-0234">DNA repair</keyword>
<feature type="compositionally biased region" description="Polar residues" evidence="6">
    <location>
        <begin position="78"/>
        <end position="91"/>
    </location>
</feature>
<sequence length="1226" mass="137140">MLRYRRPSNARKGLRDATNDMETQEKNDSTKSIHQAPLQIPPLQIPPLSKKRKLHRDDHVSSGIREQKNIPEPKLRQRNSNNRWTGSSPRNGTIDIYVDPLPNQADLSEDQEKKYITSLFQSGSGKTVRIAADKVEEYQNKFNEESHDTSRYIEAEQDATKSNLTLGNEKKASDVVPSLFQTGSGRTVHISAEKVKSYQKQMESLNESDLASNTKENGGKESSLFQTGSGKRLKVSSTLAAKYKKTYDGEPDDVTSKSIGVIAQERSIHTHNEQIVSNLFQTAAGNKISYSAAKAKEFLQDFDSQNDTKNDEAELVPPLQLATLTTLFQTGSGRSVKVSASSVEKFQRQYEAIDTSNFDQKEISNKEASISESGNANEQNENLNSKGPSTSLFQTASGRNVNISMEKVLAYQRIFNENIEDNVTDKNEMLVVEQSQSLTSDTTYKPDENLEETSSMSNPLKNLRDNDAENAGGTTLINHQADAIAPINKVEYLRDANNYISQDTSRVDSKPITTELPVQKSIPPSTRRGSRAFQPPKPKAVVAPEPATKTQVEVVKTSSSKYKAPQAIKIAFNDLVPAPPPDSSSCVFDITPFNATMLQFTSQGTLTLQSHESSVHLLYAMMVSSQFIQPSLGATLQWFLNHYRWIVWKCASMERIFGNDLYGQYLTESLVQHQLVRRFQKELEMSHRPILKKIYQRDAHPGNTMVLVIVATFRTHWVVSDGWYAMFALPDEYLLSKKHDLVGTKIAVWNASLVNCNEGMDPLESPVHQSLTMTFDSNTHPYLSIHINSTRIVHWYLPLGLEDRRKYNLLESLPLRALKPKGGLVRSIRVVVLRSSRLLFLQPKDATGPRVLTEKTMENFPQAQATAVPFIRLKVICSHQVGPSLLATLSVWRPSEEVQTLCKEGVEVLVSSVAITGSTENSRKENGLSLSASKHSTFTKPTSPNIADVLERVGYQPRSCVSIADINLNFAGEVDVCIYIIRLTDDNSHAFATDTSLKLLSIRLPSMTAKSLQDWKRGSIICIRDLLVSHYDENLGLLDSVLTETSEVLKRPSKQTYFANSLQNLKAAIDTGANHTLIDALDSYICKTILHTCATQDYIVEDDQGMEYKDNIPTTVKHDLMIITGHLMHLELLPSDLHWQVVLSVDDGSQILEIFFHQSVIDDANDFLTSSNASHLVRIFTKVYMDDACINSCHRWEFTQAKKLVGLCIERVSILDQIQSLLSTLS</sequence>
<reference evidence="9 10" key="1">
    <citation type="journal article" date="2014" name="Genome Biol. Evol.">
        <title>The secreted proteins of Achlya hypogyna and Thraustotheca clavata identify the ancestral oomycete secretome and reveal gene acquisitions by horizontal gene transfer.</title>
        <authorList>
            <person name="Misner I."/>
            <person name="Blouin N."/>
            <person name="Leonard G."/>
            <person name="Richards T.A."/>
            <person name="Lane C.E."/>
        </authorList>
    </citation>
    <scope>NUCLEOTIDE SEQUENCE [LARGE SCALE GENOMIC DNA]</scope>
    <source>
        <strain evidence="9 10">ATCC 34112</strain>
    </source>
</reference>
<dbReference type="Gene3D" id="2.40.50.140">
    <property type="entry name" value="Nucleic acid-binding proteins"/>
    <property type="match status" value="2"/>
</dbReference>
<dbReference type="Pfam" id="PF09169">
    <property type="entry name" value="BRCA-2_helical"/>
    <property type="match status" value="1"/>
</dbReference>
<name>A0A1V9Y7J5_9STRA</name>